<dbReference type="Pfam" id="PF08263">
    <property type="entry name" value="LRRNT_2"/>
    <property type="match status" value="1"/>
</dbReference>
<dbReference type="SMART" id="SM00220">
    <property type="entry name" value="S_TKc"/>
    <property type="match status" value="1"/>
</dbReference>
<dbReference type="PANTHER" id="PTHR48056:SF75">
    <property type="entry name" value="LEUCINE-RICH REPEAT RECEPTOR-LIKE SERINE_THREONINE_TYROSINE-PROTEIN KINASE SOBIR1"/>
    <property type="match status" value="1"/>
</dbReference>
<evidence type="ECO:0000259" key="14">
    <source>
        <dbReference type="PROSITE" id="PS50011"/>
    </source>
</evidence>
<evidence type="ECO:0000256" key="5">
    <source>
        <dbReference type="ARBA" id="ARBA00022692"/>
    </source>
</evidence>
<dbReference type="InterPro" id="IPR008271">
    <property type="entry name" value="Ser/Thr_kinase_AS"/>
</dbReference>
<evidence type="ECO:0000313" key="15">
    <source>
        <dbReference type="EMBL" id="OAE23089.1"/>
    </source>
</evidence>
<evidence type="ECO:0000256" key="12">
    <source>
        <dbReference type="SAM" id="MobiDB-lite"/>
    </source>
</evidence>
<organism evidence="15 16">
    <name type="scientific">Marchantia polymorpha subsp. ruderalis</name>
    <dbReference type="NCBI Taxonomy" id="1480154"/>
    <lineage>
        <taxon>Eukaryota</taxon>
        <taxon>Viridiplantae</taxon>
        <taxon>Streptophyta</taxon>
        <taxon>Embryophyta</taxon>
        <taxon>Marchantiophyta</taxon>
        <taxon>Marchantiopsida</taxon>
        <taxon>Marchantiidae</taxon>
        <taxon>Marchantiales</taxon>
        <taxon>Marchantiaceae</taxon>
        <taxon>Marchantia</taxon>
    </lineage>
</organism>
<dbReference type="Gene3D" id="3.30.200.20">
    <property type="entry name" value="Phosphorylase Kinase, domain 1"/>
    <property type="match status" value="1"/>
</dbReference>
<keyword evidence="10" id="KW-0675">Receptor</keyword>
<evidence type="ECO:0000256" key="2">
    <source>
        <dbReference type="ARBA" id="ARBA00008684"/>
    </source>
</evidence>
<feature type="region of interest" description="Disordered" evidence="12">
    <location>
        <begin position="387"/>
        <end position="436"/>
    </location>
</feature>
<dbReference type="PROSITE" id="PS00108">
    <property type="entry name" value="PROTEIN_KINASE_ST"/>
    <property type="match status" value="1"/>
</dbReference>
<dbReference type="GO" id="GO:0004672">
    <property type="term" value="F:protein kinase activity"/>
    <property type="evidence" value="ECO:0007669"/>
    <property type="project" value="InterPro"/>
</dbReference>
<dbReference type="CDD" id="cd14066">
    <property type="entry name" value="STKc_IRAK"/>
    <property type="match status" value="1"/>
</dbReference>
<evidence type="ECO:0000256" key="9">
    <source>
        <dbReference type="ARBA" id="ARBA00023136"/>
    </source>
</evidence>
<protein>
    <recommendedName>
        <fullName evidence="14">Protein kinase domain-containing protein</fullName>
    </recommendedName>
</protein>
<dbReference type="Pfam" id="PF00560">
    <property type="entry name" value="LRR_1"/>
    <property type="match status" value="2"/>
</dbReference>
<feature type="domain" description="Protein kinase" evidence="14">
    <location>
        <begin position="502"/>
        <end position="786"/>
    </location>
</feature>
<reference evidence="15" key="1">
    <citation type="submission" date="2016-03" db="EMBL/GenBank/DDBJ databases">
        <title>Mechanisms controlling the formation of the plant cell surface in tip-growing cells are functionally conserved among land plants.</title>
        <authorList>
            <person name="Honkanen S."/>
            <person name="Jones V.A."/>
            <person name="Morieri G."/>
            <person name="Champion C."/>
            <person name="Hetherington A.J."/>
            <person name="Kelly S."/>
            <person name="Saint-Marcoux D."/>
            <person name="Proust H."/>
            <person name="Prescott H."/>
            <person name="Dolan L."/>
        </authorList>
    </citation>
    <scope>NUCLEOTIDE SEQUENCE [LARGE SCALE GENOMIC DNA]</scope>
    <source>
        <tissue evidence="15">Whole gametophyte</tissue>
    </source>
</reference>
<keyword evidence="6" id="KW-0732">Signal</keyword>
<dbReference type="FunFam" id="3.80.10.10:FF:000041">
    <property type="entry name" value="LRR receptor-like serine/threonine-protein kinase ERECTA"/>
    <property type="match status" value="1"/>
</dbReference>
<dbReference type="InterPro" id="IPR001611">
    <property type="entry name" value="Leu-rich_rpt"/>
</dbReference>
<dbReference type="FunFam" id="1.10.510.10:FF:000146">
    <property type="entry name" value="LRR receptor-like serine/threonine-protein kinase IOS1"/>
    <property type="match status" value="1"/>
</dbReference>
<dbReference type="Pfam" id="PF00069">
    <property type="entry name" value="Pkinase"/>
    <property type="match status" value="1"/>
</dbReference>
<dbReference type="FunFam" id="3.80.10.10:FF:000111">
    <property type="entry name" value="LRR receptor-like serine/threonine-protein kinase ERECTA"/>
    <property type="match status" value="1"/>
</dbReference>
<dbReference type="SUPFAM" id="SSF56112">
    <property type="entry name" value="Protein kinase-like (PK-like)"/>
    <property type="match status" value="1"/>
</dbReference>
<dbReference type="PROSITE" id="PS50011">
    <property type="entry name" value="PROTEIN_KINASE_DOM"/>
    <property type="match status" value="1"/>
</dbReference>
<evidence type="ECO:0000256" key="7">
    <source>
        <dbReference type="ARBA" id="ARBA00022737"/>
    </source>
</evidence>
<dbReference type="InterPro" id="IPR013210">
    <property type="entry name" value="LRR_N_plant-typ"/>
</dbReference>
<dbReference type="Gene3D" id="3.80.10.10">
    <property type="entry name" value="Ribonuclease Inhibitor"/>
    <property type="match status" value="2"/>
</dbReference>
<dbReference type="GO" id="GO:0005524">
    <property type="term" value="F:ATP binding"/>
    <property type="evidence" value="ECO:0007669"/>
    <property type="project" value="InterPro"/>
</dbReference>
<dbReference type="AlphaFoldDB" id="A0A176VQD0"/>
<evidence type="ECO:0000256" key="4">
    <source>
        <dbReference type="ARBA" id="ARBA00022614"/>
    </source>
</evidence>
<dbReference type="InterPro" id="IPR050647">
    <property type="entry name" value="Plant_LRR-RLKs"/>
</dbReference>
<name>A0A176VQD0_MARPO</name>
<keyword evidence="4" id="KW-0433">Leucine-rich repeat</keyword>
<feature type="transmembrane region" description="Helical" evidence="13">
    <location>
        <begin position="443"/>
        <end position="469"/>
    </location>
</feature>
<keyword evidence="7" id="KW-0677">Repeat</keyword>
<sequence length="804" mass="86819">MQLGIEMERNTFRIGPRAPLFNSVSLSLRRSPMARTRPTPMGPSVVLVVLVVSILGGCRGEQAEIGEGLKVDLEALQAFRELITRDPTEALREWGTQSDPCRWSGIDCDVVLSSESNKREIRVVGLELWGMELEGSLARDIGRLTELRRLVIVGSKMSGRIPPEVGNCQKLDTIDLRANRFSGPISFSLAQFPLLQVLKLSENELTGTMGALFVESFDPMAHFGDTHQASELCARLEVLDIAKNRLRGELPIEISKCAQLQELSVSENSLGGGIPSTLGSLRNLRSLQLNGNLLVGLVPESLASCQKLDLLDLSENMLTGPIPRQFAQFAGETRFNFSSNDLAGAIPQGKWKAQQMALAGAFAHNANLCGWPLAKPCAPPVLAVTTGSSSGGAVRNRRSMAEGAPGPAPSGSSPAPVASAGAQDAPAPAPAQSSESNHRARKWALGLALGIVAGAIAAALLATVLRLCVFYMHKPPYLQGPIIFHPKIEPKMLAFLEKDETFTDADLVGSGGAGKVYKAKLETDGGGMEVAVKTVIVKEDAKGLFGKRQIQAELETLGCIRHRNLVTLLAYVHRPDCHLLLYQFMKNGSLYDVMKRLESGDNTMPWPIRHRIAVGTAHGLSYLHFHCVPKIVHRDLKPSNILLDENYTAHLADFGLAKVLPGADTHVTTGVAGTVGYIAPEYSQTCRFTDKSDVYSFGVVLANLLTGKDPTDQFFHTVPGGTIGSWLHQLLQSNSGRDAIDPKLRNDEFDEEILLAMKIAVFCTSDNPAERPTSKDVLIMLNQIRVADEDPSSPNAGPAPPPIV</sequence>
<dbReference type="EMBL" id="LVLJ01002948">
    <property type="protein sequence ID" value="OAE23089.1"/>
    <property type="molecule type" value="Genomic_DNA"/>
</dbReference>
<comment type="similarity">
    <text evidence="3">Belongs to the RLP family.</text>
</comment>
<keyword evidence="16" id="KW-1185">Reference proteome</keyword>
<dbReference type="Proteomes" id="UP000077202">
    <property type="component" value="Unassembled WGS sequence"/>
</dbReference>
<dbReference type="InterPro" id="IPR011009">
    <property type="entry name" value="Kinase-like_dom_sf"/>
</dbReference>
<dbReference type="InterPro" id="IPR032675">
    <property type="entry name" value="LRR_dom_sf"/>
</dbReference>
<dbReference type="Pfam" id="PF13855">
    <property type="entry name" value="LRR_8"/>
    <property type="match status" value="1"/>
</dbReference>
<keyword evidence="11" id="KW-0325">Glycoprotein</keyword>
<comment type="caution">
    <text evidence="15">The sequence shown here is derived from an EMBL/GenBank/DDBJ whole genome shotgun (WGS) entry which is preliminary data.</text>
</comment>
<dbReference type="Gene3D" id="1.10.510.10">
    <property type="entry name" value="Transferase(Phosphotransferase) domain 1"/>
    <property type="match status" value="1"/>
</dbReference>
<evidence type="ECO:0000256" key="13">
    <source>
        <dbReference type="SAM" id="Phobius"/>
    </source>
</evidence>
<gene>
    <name evidence="15" type="ORF">AXG93_1544s1250</name>
</gene>
<evidence type="ECO:0000256" key="6">
    <source>
        <dbReference type="ARBA" id="ARBA00022729"/>
    </source>
</evidence>
<evidence type="ECO:0000256" key="8">
    <source>
        <dbReference type="ARBA" id="ARBA00022989"/>
    </source>
</evidence>
<evidence type="ECO:0000256" key="11">
    <source>
        <dbReference type="ARBA" id="ARBA00023180"/>
    </source>
</evidence>
<feature type="compositionally biased region" description="Low complexity" evidence="12">
    <location>
        <begin position="403"/>
        <end position="426"/>
    </location>
</feature>
<evidence type="ECO:0000313" key="16">
    <source>
        <dbReference type="Proteomes" id="UP000077202"/>
    </source>
</evidence>
<dbReference type="SUPFAM" id="SSF52058">
    <property type="entry name" value="L domain-like"/>
    <property type="match status" value="1"/>
</dbReference>
<keyword evidence="8 13" id="KW-1133">Transmembrane helix</keyword>
<keyword evidence="5 13" id="KW-0812">Transmembrane</keyword>
<dbReference type="PANTHER" id="PTHR48056">
    <property type="entry name" value="LRR RECEPTOR-LIKE SERINE/THREONINE-PROTEIN KINASE-RELATED"/>
    <property type="match status" value="1"/>
</dbReference>
<evidence type="ECO:0000256" key="3">
    <source>
        <dbReference type="ARBA" id="ARBA00009592"/>
    </source>
</evidence>
<comment type="subcellular location">
    <subcellularLocation>
        <location evidence="1">Membrane</location>
        <topology evidence="1">Single-pass membrane protein</topology>
    </subcellularLocation>
</comment>
<evidence type="ECO:0000256" key="10">
    <source>
        <dbReference type="ARBA" id="ARBA00023170"/>
    </source>
</evidence>
<keyword evidence="9 13" id="KW-0472">Membrane</keyword>
<dbReference type="InterPro" id="IPR000719">
    <property type="entry name" value="Prot_kinase_dom"/>
</dbReference>
<accession>A0A176VQD0</accession>
<proteinExistence type="inferred from homology"/>
<comment type="similarity">
    <text evidence="2">Belongs to the protein kinase superfamily. Ser/Thr protein kinase family.</text>
</comment>
<evidence type="ECO:0000256" key="1">
    <source>
        <dbReference type="ARBA" id="ARBA00004167"/>
    </source>
</evidence>
<dbReference type="GO" id="GO:0033612">
    <property type="term" value="F:receptor serine/threonine kinase binding"/>
    <property type="evidence" value="ECO:0007669"/>
    <property type="project" value="TreeGrafter"/>
</dbReference>
<dbReference type="GO" id="GO:0016020">
    <property type="term" value="C:membrane"/>
    <property type="evidence" value="ECO:0007669"/>
    <property type="project" value="UniProtKB-SubCell"/>
</dbReference>